<dbReference type="RefSeq" id="XP_062630134.1">
    <property type="nucleotide sequence ID" value="XM_062774150.1"/>
</dbReference>
<dbReference type="EMBL" id="CP086718">
    <property type="protein sequence ID" value="WOO84108.1"/>
    <property type="molecule type" value="Genomic_DNA"/>
</dbReference>
<keyword evidence="3" id="KW-1185">Reference proteome</keyword>
<name>A0AAF0YC99_9TREE</name>
<evidence type="ECO:0000313" key="3">
    <source>
        <dbReference type="Proteomes" id="UP000827549"/>
    </source>
</evidence>
<evidence type="ECO:0000256" key="1">
    <source>
        <dbReference type="SAM" id="MobiDB-lite"/>
    </source>
</evidence>
<sequence>MSSSESERSPRSEPQRITAIQPALAPARVSSQVVRALNTTRALADPGYAHAIITTYVQTKMGRGKTTAQVNAKLLVLERDMPQFASDFYAVRKQFGLGDSAVLPVPTHRPSVCRCGASRSGTDEPEDTARRMHPPPPAYPGRDGADYIGQ</sequence>
<dbReference type="Proteomes" id="UP000827549">
    <property type="component" value="Chromosome 5"/>
</dbReference>
<proteinExistence type="predicted"/>
<evidence type="ECO:0000313" key="2">
    <source>
        <dbReference type="EMBL" id="WOO84108.1"/>
    </source>
</evidence>
<feature type="compositionally biased region" description="Basic and acidic residues" evidence="1">
    <location>
        <begin position="1"/>
        <end position="14"/>
    </location>
</feature>
<organism evidence="2 3">
    <name type="scientific">Vanrija pseudolonga</name>
    <dbReference type="NCBI Taxonomy" id="143232"/>
    <lineage>
        <taxon>Eukaryota</taxon>
        <taxon>Fungi</taxon>
        <taxon>Dikarya</taxon>
        <taxon>Basidiomycota</taxon>
        <taxon>Agaricomycotina</taxon>
        <taxon>Tremellomycetes</taxon>
        <taxon>Trichosporonales</taxon>
        <taxon>Trichosporonaceae</taxon>
        <taxon>Vanrija</taxon>
    </lineage>
</organism>
<reference evidence="2" key="1">
    <citation type="submission" date="2023-10" db="EMBL/GenBank/DDBJ databases">
        <authorList>
            <person name="Noh H."/>
        </authorList>
    </citation>
    <scope>NUCLEOTIDE SEQUENCE</scope>
    <source>
        <strain evidence="2">DUCC4014</strain>
    </source>
</reference>
<protein>
    <submittedName>
        <fullName evidence="2">Uncharacterized protein</fullName>
    </submittedName>
</protein>
<dbReference type="GeneID" id="87810802"/>
<feature type="region of interest" description="Disordered" evidence="1">
    <location>
        <begin position="114"/>
        <end position="150"/>
    </location>
</feature>
<accession>A0AAF0YC99</accession>
<dbReference type="AlphaFoldDB" id="A0AAF0YC99"/>
<feature type="region of interest" description="Disordered" evidence="1">
    <location>
        <begin position="1"/>
        <end position="22"/>
    </location>
</feature>
<gene>
    <name evidence="2" type="ORF">LOC62_05G007630</name>
</gene>